<name>A0A1G6QDK2_9BACT</name>
<dbReference type="AlphaFoldDB" id="A0A1G6QDK2"/>
<reference evidence="4" key="1">
    <citation type="submission" date="2016-10" db="EMBL/GenBank/DDBJ databases">
        <authorList>
            <person name="Varghese N."/>
            <person name="Submissions S."/>
        </authorList>
    </citation>
    <scope>NUCLEOTIDE SEQUENCE [LARGE SCALE GENOMIC DNA]</scope>
    <source>
        <strain evidence="4">DSM 23095</strain>
    </source>
</reference>
<feature type="chain" id="PRO_5011500485" evidence="1">
    <location>
        <begin position="22"/>
        <end position="197"/>
    </location>
</feature>
<dbReference type="OrthoDB" id="1001536at2"/>
<dbReference type="Pfam" id="PF13568">
    <property type="entry name" value="OMP_b-brl_2"/>
    <property type="match status" value="1"/>
</dbReference>
<organism evidence="3 4">
    <name type="scientific">Algoriphagus faecimaris</name>
    <dbReference type="NCBI Taxonomy" id="686796"/>
    <lineage>
        <taxon>Bacteria</taxon>
        <taxon>Pseudomonadati</taxon>
        <taxon>Bacteroidota</taxon>
        <taxon>Cytophagia</taxon>
        <taxon>Cytophagales</taxon>
        <taxon>Cyclobacteriaceae</taxon>
        <taxon>Algoriphagus</taxon>
    </lineage>
</organism>
<evidence type="ECO:0000313" key="4">
    <source>
        <dbReference type="Proteomes" id="UP000199060"/>
    </source>
</evidence>
<keyword evidence="4" id="KW-1185">Reference proteome</keyword>
<accession>A0A1G6QDK2</accession>
<protein>
    <submittedName>
        <fullName evidence="3">Outer membrane protein beta-barrel domain-containing protein</fullName>
    </submittedName>
</protein>
<proteinExistence type="predicted"/>
<keyword evidence="1" id="KW-0732">Signal</keyword>
<dbReference type="EMBL" id="FNAC01000009">
    <property type="protein sequence ID" value="SDC90582.1"/>
    <property type="molecule type" value="Genomic_DNA"/>
</dbReference>
<evidence type="ECO:0000259" key="2">
    <source>
        <dbReference type="Pfam" id="PF13568"/>
    </source>
</evidence>
<dbReference type="InterPro" id="IPR025665">
    <property type="entry name" value="Beta-barrel_OMP_2"/>
</dbReference>
<dbReference type="Proteomes" id="UP000199060">
    <property type="component" value="Unassembled WGS sequence"/>
</dbReference>
<gene>
    <name evidence="3" type="ORF">SAMN04488104_100910</name>
</gene>
<feature type="domain" description="Outer membrane protein beta-barrel" evidence="2">
    <location>
        <begin position="18"/>
        <end position="173"/>
    </location>
</feature>
<sequence>MRKTILLITLLTLAYASQAQKFGIGPKVGLSQTELDFKNNSVESGSGEFGYHVGLFARIDAGGFFVQPELLYTQTSGSFTFSGANPDEGTRFDANFNRLDIPVMLGFKMFKLLRIQAGPIASIDINSTLDDPVGEVSDVDFNQATIGYQAGIGLDIGNLIIDAKYEGGLSKVTENVRSFSTDNRINQWILSVGFRIF</sequence>
<dbReference type="STRING" id="686796.SAMN04488104_100910"/>
<feature type="signal peptide" evidence="1">
    <location>
        <begin position="1"/>
        <end position="21"/>
    </location>
</feature>
<evidence type="ECO:0000256" key="1">
    <source>
        <dbReference type="SAM" id="SignalP"/>
    </source>
</evidence>
<dbReference type="RefSeq" id="WP_087938477.1">
    <property type="nucleotide sequence ID" value="NZ_FNAC01000009.1"/>
</dbReference>
<evidence type="ECO:0000313" key="3">
    <source>
        <dbReference type="EMBL" id="SDC90582.1"/>
    </source>
</evidence>